<feature type="transmembrane region" description="Helical" evidence="7">
    <location>
        <begin position="179"/>
        <end position="197"/>
    </location>
</feature>
<keyword evidence="3 7" id="KW-0812">Transmembrane</keyword>
<feature type="region of interest" description="Disordered" evidence="6">
    <location>
        <begin position="1250"/>
        <end position="1281"/>
    </location>
</feature>
<dbReference type="GO" id="GO:0009941">
    <property type="term" value="C:chloroplast envelope"/>
    <property type="evidence" value="ECO:0007669"/>
    <property type="project" value="UniProtKB-ARBA"/>
</dbReference>
<keyword evidence="5 7" id="KW-0472">Membrane</keyword>
<dbReference type="GO" id="GO:0016020">
    <property type="term" value="C:membrane"/>
    <property type="evidence" value="ECO:0007669"/>
    <property type="project" value="UniProtKB-SubCell"/>
</dbReference>
<dbReference type="InterPro" id="IPR004710">
    <property type="entry name" value="Bilac:Na_transpt"/>
</dbReference>
<comment type="similarity">
    <text evidence="2">Belongs to the bile acid:sodium symporter (BASS) (TC 2.A.28) family.</text>
</comment>
<dbReference type="InterPro" id="IPR002657">
    <property type="entry name" value="BilAc:Na_symport/Acr3"/>
</dbReference>
<gene>
    <name evidence="8" type="ORF">C2E21_0899</name>
</gene>
<dbReference type="PANTHER" id="PTHR10361">
    <property type="entry name" value="SODIUM-BILE ACID COTRANSPORTER"/>
    <property type="match status" value="1"/>
</dbReference>
<evidence type="ECO:0000256" key="6">
    <source>
        <dbReference type="SAM" id="MobiDB-lite"/>
    </source>
</evidence>
<feature type="transmembrane region" description="Helical" evidence="7">
    <location>
        <begin position="55"/>
        <end position="73"/>
    </location>
</feature>
<comment type="caution">
    <text evidence="8">The sequence shown here is derived from an EMBL/GenBank/DDBJ whole genome shotgun (WGS) entry which is preliminary data.</text>
</comment>
<feature type="transmembrane region" description="Helical" evidence="7">
    <location>
        <begin position="114"/>
        <end position="139"/>
    </location>
</feature>
<dbReference type="Proteomes" id="UP000239899">
    <property type="component" value="Unassembled WGS sequence"/>
</dbReference>
<evidence type="ECO:0000256" key="3">
    <source>
        <dbReference type="ARBA" id="ARBA00022692"/>
    </source>
</evidence>
<evidence type="ECO:0000256" key="7">
    <source>
        <dbReference type="SAM" id="Phobius"/>
    </source>
</evidence>
<evidence type="ECO:0000313" key="9">
    <source>
        <dbReference type="Proteomes" id="UP000239899"/>
    </source>
</evidence>
<keyword evidence="4 7" id="KW-1133">Transmembrane helix</keyword>
<proteinExistence type="inferred from homology"/>
<accession>A0A2P6U334</accession>
<keyword evidence="9" id="KW-1185">Reference proteome</keyword>
<name>A0A2P6U334_CHLSO</name>
<feature type="transmembrane region" description="Helical" evidence="7">
    <location>
        <begin position="203"/>
        <end position="226"/>
    </location>
</feature>
<dbReference type="Gene3D" id="1.20.1530.20">
    <property type="match status" value="1"/>
</dbReference>
<comment type="subcellular location">
    <subcellularLocation>
        <location evidence="1">Membrane</location>
        <topology evidence="1">Multi-pass membrane protein</topology>
    </subcellularLocation>
</comment>
<dbReference type="PANTHER" id="PTHR10361:SF28">
    <property type="entry name" value="P3 PROTEIN-RELATED"/>
    <property type="match status" value="1"/>
</dbReference>
<feature type="transmembrane region" description="Helical" evidence="7">
    <location>
        <begin position="24"/>
        <end position="43"/>
    </location>
</feature>
<evidence type="ECO:0000256" key="1">
    <source>
        <dbReference type="ARBA" id="ARBA00004141"/>
    </source>
</evidence>
<organism evidence="8 9">
    <name type="scientific">Chlorella sorokiniana</name>
    <name type="common">Freshwater green alga</name>
    <dbReference type="NCBI Taxonomy" id="3076"/>
    <lineage>
        <taxon>Eukaryota</taxon>
        <taxon>Viridiplantae</taxon>
        <taxon>Chlorophyta</taxon>
        <taxon>core chlorophytes</taxon>
        <taxon>Trebouxiophyceae</taxon>
        <taxon>Chlorellales</taxon>
        <taxon>Chlorellaceae</taxon>
        <taxon>Chlorella clade</taxon>
        <taxon>Chlorella</taxon>
    </lineage>
</organism>
<evidence type="ECO:0000256" key="4">
    <source>
        <dbReference type="ARBA" id="ARBA00022989"/>
    </source>
</evidence>
<feature type="transmembrane region" description="Helical" evidence="7">
    <location>
        <begin position="145"/>
        <end position="167"/>
    </location>
</feature>
<feature type="compositionally biased region" description="Low complexity" evidence="6">
    <location>
        <begin position="1124"/>
        <end position="1133"/>
    </location>
</feature>
<reference evidence="8 9" key="1">
    <citation type="journal article" date="2018" name="Plant J.">
        <title>Genome sequences of Chlorella sorokiniana UTEX 1602 and Micractinium conductrix SAG 241.80: implications to maltose excretion by a green alga.</title>
        <authorList>
            <person name="Arriola M.B."/>
            <person name="Velmurugan N."/>
            <person name="Zhang Y."/>
            <person name="Plunkett M.H."/>
            <person name="Hondzo H."/>
            <person name="Barney B.M."/>
        </authorList>
    </citation>
    <scope>NUCLEOTIDE SEQUENCE [LARGE SCALE GENOMIC DNA]</scope>
    <source>
        <strain evidence="9">UTEX 1602</strain>
    </source>
</reference>
<feature type="region of interest" description="Disordered" evidence="6">
    <location>
        <begin position="1368"/>
        <end position="1396"/>
    </location>
</feature>
<feature type="compositionally biased region" description="Low complexity" evidence="6">
    <location>
        <begin position="1381"/>
        <end position="1390"/>
    </location>
</feature>
<feature type="transmembrane region" description="Helical" evidence="7">
    <location>
        <begin position="88"/>
        <end position="107"/>
    </location>
</feature>
<dbReference type="InterPro" id="IPR038770">
    <property type="entry name" value="Na+/solute_symporter_sf"/>
</dbReference>
<dbReference type="EMBL" id="LHPG02000002">
    <property type="protein sequence ID" value="PRW60719.1"/>
    <property type="molecule type" value="Genomic_DNA"/>
</dbReference>
<evidence type="ECO:0000256" key="5">
    <source>
        <dbReference type="ARBA" id="ARBA00023136"/>
    </source>
</evidence>
<dbReference type="Pfam" id="PF01758">
    <property type="entry name" value="SBF"/>
    <property type="match status" value="1"/>
</dbReference>
<feature type="region of interest" description="Disordered" evidence="6">
    <location>
        <begin position="1119"/>
        <end position="1142"/>
    </location>
</feature>
<protein>
    <submittedName>
        <fullName evidence="8">Sodium metabolite cotransporter chloroplastic</fullName>
    </submittedName>
</protein>
<evidence type="ECO:0000256" key="2">
    <source>
        <dbReference type="ARBA" id="ARBA00006528"/>
    </source>
</evidence>
<evidence type="ECO:0000313" key="8">
    <source>
        <dbReference type="EMBL" id="PRW60719.1"/>
    </source>
</evidence>
<feature type="transmembrane region" description="Helical" evidence="7">
    <location>
        <begin position="238"/>
        <end position="256"/>
    </location>
</feature>
<sequence length="1396" mass="136127">MQSLAASGRQTTCSAGAPQEGGPLNALTSAFPVFVLAAAALGLRSPTSYAWFDQGAITPVLGATMLLGMGLTLKLEDFKRVLAAPGRVLAGFALQYTVMPLLALSVSRLMGLPLAYAIGLCIVGSCPGGTASNVVTYLAKADVPLSVAMTAASTLGAVVATPMLTQLLLGTLVPVDAKALLVVLLPVLAGAALNSAFPKQVAALAPLCSLAAVAGISLICGSVVAQNAAAIAAAAPKLLAAVFALHAGGFLLGYALSKAVGMPERAARTTSIEVGMQNSALGAVLASVHFAAYPLAAVPCAISACMHSVMGSLLAAVWRGQPVGDEQQPAAAPAVAAVTESSLDIEALAAAQQAAAEAAAVEQAKRAAAAATLARIASNRAAADTPAVPDAAAAPAVAHELAAEDYQAPALGLAAAVSGLYGGRQNAVWPATLGGSGAASLFPRAIQQAAAPIEVAPAPAVGLTQAAPRPAAQPAVIGGGYQAAALELAAAVGGLYGGRSSVALPPALDGSGAGGLLPRAVQQAAAPAEAALSSYDSAALNLAAAVGGLYGGRPAVALPTPAAQPMAPQPAAVQPVAEDGAAAFFPRAAQVAPAPQMPASVAAINYSTAAVGLAAAVGGLYGGQPAVSTPVTQPAVAGGEAEAGAASFFPRASQQAAAAGAEAYSTAALSLAAAVGGLYGGRPAVPLPTPAAQPAVTTGPQYVGGAAGTQLPRAVQEAATVELPAAVGALGASPATALASATEQLQGWGGRMQPTAAAILGDAAAAEAAAEAAAAPAVTEGCEQQQEAGAPKGLVSGLIRLWERITGSAAPAPAEEAAPAEVAAPVPAGLAGSSLARPARRPVGGSGAVSFSVQGGSGAASFGGSTGRLTGELLAKVQASQAPRLPAPISAPAAKPAAAPATAAAAPAPTAAAAAAPAPKLRPLVPLKRIQPVPGTGGLVFRPTPPEPTLAELAAQAAVAQAAAEVRAAGRRHAGSAGQLRFSAQGGSGSTGFGSPAPVRAATAAAATARAAAGSPPAPLASAAAEEEKRPLLEVLLEVFTHPPPPQKPKPAELSLNEVQLKRLLGAGDAPAAGERELMPAPLAVLAFLGMSSLLGVAAMAVPAVEFFNSWENKLRSTHRRHLAASGSASAPAARRRPAPPSAEPELFWWEMPPVERSSEEIAAALVEALVGKEPWWEAPPMPAAAQPAQPSPAVAAAAGSRPGRSLLAALYRSLFGSGLPGQESDVEQQPVGLAGSTRLRRAEGGRGALVFSKQGGSGSASFWSALKPEPAPKPAPKPAAAAAQPYPAVTLAEALCQLQGWGGRTPPSLAALQAKAPVQAAANGHSNSNGSSNGNGAASRQAAVAAVADALGPAVAAAAKQPLYGQSGATAFSTRGGSGVASFGGSSASRTPTRG</sequence>
<dbReference type="OrthoDB" id="203097at2759"/>